<feature type="domain" description="SET" evidence="15">
    <location>
        <begin position="894"/>
        <end position="1012"/>
    </location>
</feature>
<keyword evidence="3" id="KW-0489">Methyltransferase</keyword>
<dbReference type="Proteomes" id="UP000001307">
    <property type="component" value="Unassembled WGS sequence"/>
</dbReference>
<evidence type="ECO:0000256" key="8">
    <source>
        <dbReference type="ARBA" id="ARBA00023015"/>
    </source>
</evidence>
<dbReference type="AlphaFoldDB" id="E4X2J2"/>
<feature type="domain" description="Post-SET" evidence="16">
    <location>
        <begin position="1018"/>
        <end position="1034"/>
    </location>
</feature>
<dbReference type="PANTHER" id="PTHR45814:SF2">
    <property type="entry name" value="HISTONE-LYSINE N-METHYLTRANSFERASE SETD1"/>
    <property type="match status" value="1"/>
</dbReference>
<evidence type="ECO:0000256" key="1">
    <source>
        <dbReference type="ARBA" id="ARBA00004123"/>
    </source>
</evidence>
<dbReference type="Pfam" id="PF00856">
    <property type="entry name" value="SET"/>
    <property type="match status" value="1"/>
</dbReference>
<dbReference type="Gene3D" id="3.30.70.330">
    <property type="match status" value="1"/>
</dbReference>
<keyword evidence="6" id="KW-0156">Chromatin regulator</keyword>
<evidence type="ECO:0000256" key="10">
    <source>
        <dbReference type="ARBA" id="ARBA00023242"/>
    </source>
</evidence>
<keyword evidence="10" id="KW-0539">Nucleus</keyword>
<dbReference type="CDD" id="cd19169">
    <property type="entry name" value="SET_SETD1"/>
    <property type="match status" value="1"/>
</dbReference>
<feature type="region of interest" description="Disordered" evidence="14">
    <location>
        <begin position="247"/>
        <end position="413"/>
    </location>
</feature>
<feature type="compositionally biased region" description="Basic and acidic residues" evidence="14">
    <location>
        <begin position="622"/>
        <end position="637"/>
    </location>
</feature>
<comment type="catalytic activity">
    <reaction evidence="13">
        <text>N(6),N(6)-dimethyl-L-lysyl(4)-[histone H3] + S-adenosyl-L-methionine = N(6),N(6),N(6)-trimethyl-L-lysyl(4)-[histone H3] + S-adenosyl-L-homocysteine + H(+)</text>
        <dbReference type="Rhea" id="RHEA:60272"/>
        <dbReference type="Rhea" id="RHEA-COMP:15537"/>
        <dbReference type="Rhea" id="RHEA-COMP:15540"/>
        <dbReference type="ChEBI" id="CHEBI:15378"/>
        <dbReference type="ChEBI" id="CHEBI:57856"/>
        <dbReference type="ChEBI" id="CHEBI:59789"/>
        <dbReference type="ChEBI" id="CHEBI:61961"/>
        <dbReference type="ChEBI" id="CHEBI:61976"/>
    </reaction>
</comment>
<feature type="compositionally biased region" description="Basic and acidic residues" evidence="14">
    <location>
        <begin position="325"/>
        <end position="370"/>
    </location>
</feature>
<dbReference type="GO" id="GO:0032259">
    <property type="term" value="P:methylation"/>
    <property type="evidence" value="ECO:0007669"/>
    <property type="project" value="UniProtKB-KW"/>
</dbReference>
<feature type="compositionally biased region" description="Basic and acidic residues" evidence="14">
    <location>
        <begin position="309"/>
        <end position="318"/>
    </location>
</feature>
<dbReference type="PROSITE" id="PS50280">
    <property type="entry name" value="SET"/>
    <property type="match status" value="1"/>
</dbReference>
<evidence type="ECO:0000256" key="2">
    <source>
        <dbReference type="ARBA" id="ARBA00012182"/>
    </source>
</evidence>
<keyword evidence="18" id="KW-1185">Reference proteome</keyword>
<feature type="compositionally biased region" description="Acidic residues" evidence="14">
    <location>
        <begin position="649"/>
        <end position="663"/>
    </location>
</feature>
<feature type="compositionally biased region" description="Polar residues" evidence="14">
    <location>
        <begin position="286"/>
        <end position="307"/>
    </location>
</feature>
<reference evidence="17" key="1">
    <citation type="journal article" date="2010" name="Science">
        <title>Plasticity of animal genome architecture unmasked by rapid evolution of a pelagic tunicate.</title>
        <authorList>
            <person name="Denoeud F."/>
            <person name="Henriet S."/>
            <person name="Mungpakdee S."/>
            <person name="Aury J.M."/>
            <person name="Da Silva C."/>
            <person name="Brinkmann H."/>
            <person name="Mikhaleva J."/>
            <person name="Olsen L.C."/>
            <person name="Jubin C."/>
            <person name="Canestro C."/>
            <person name="Bouquet J.M."/>
            <person name="Danks G."/>
            <person name="Poulain J."/>
            <person name="Campsteijn C."/>
            <person name="Adamski M."/>
            <person name="Cross I."/>
            <person name="Yadetie F."/>
            <person name="Muffato M."/>
            <person name="Louis A."/>
            <person name="Butcher S."/>
            <person name="Tsagkogeorga G."/>
            <person name="Konrad A."/>
            <person name="Singh S."/>
            <person name="Jensen M.F."/>
            <person name="Cong E.H."/>
            <person name="Eikeseth-Otteraa H."/>
            <person name="Noel B."/>
            <person name="Anthouard V."/>
            <person name="Porcel B.M."/>
            <person name="Kachouri-Lafond R."/>
            <person name="Nishino A."/>
            <person name="Ugolini M."/>
            <person name="Chourrout P."/>
            <person name="Nishida H."/>
            <person name="Aasland R."/>
            <person name="Huzurbazar S."/>
            <person name="Westhof E."/>
            <person name="Delsuc F."/>
            <person name="Lehrach H."/>
            <person name="Reinhardt R."/>
            <person name="Weissenbach J."/>
            <person name="Roy S.W."/>
            <person name="Artiguenave F."/>
            <person name="Postlethwait J.H."/>
            <person name="Manak J.R."/>
            <person name="Thompson E.M."/>
            <person name="Jaillon O."/>
            <person name="Du Pasquier L."/>
            <person name="Boudinot P."/>
            <person name="Liberles D.A."/>
            <person name="Volff J.N."/>
            <person name="Philippe H."/>
            <person name="Lenhard B."/>
            <person name="Roest Crollius H."/>
            <person name="Wincker P."/>
            <person name="Chourrout D."/>
        </authorList>
    </citation>
    <scope>NUCLEOTIDE SEQUENCE [LARGE SCALE GENOMIC DNA]</scope>
</reference>
<comment type="subcellular location">
    <subcellularLocation>
        <location evidence="1">Nucleus</location>
    </subcellularLocation>
</comment>
<dbReference type="EC" id="2.1.1.354" evidence="2"/>
<keyword evidence="5" id="KW-0949">S-adenosyl-L-methionine</keyword>
<keyword evidence="9" id="KW-0804">Transcription</keyword>
<dbReference type="GO" id="GO:0003723">
    <property type="term" value="F:RNA binding"/>
    <property type="evidence" value="ECO:0007669"/>
    <property type="project" value="UniProtKB-KW"/>
</dbReference>
<evidence type="ECO:0000256" key="12">
    <source>
        <dbReference type="ARBA" id="ARBA00047583"/>
    </source>
</evidence>
<dbReference type="EMBL" id="FN653023">
    <property type="protein sequence ID" value="CBY17845.1"/>
    <property type="molecule type" value="Genomic_DNA"/>
</dbReference>
<sequence length="1034" mass="119696">MEPSSSKPGFHKAFKLINDPNIHGPGGFGKVTRHDGVSFKPEGYPGSILSNPRDPRPPTFGFSENKEILDLPVPRFLVDQYYVGPVPPRMVTLFCLNDNIQEGFLKQEIQLRMPELKKNTKEIEKLKIYFSDDGRHLGLAKVSFRTVRLAKRCESKLNGVPMMGSKIGAVIDPKGEILARLKHDIENKRLDRYNISGSIISNIQSSFKQQETGYIFSISGFGNGKPSNQQKIVENSMIQELKNEFEQTQVSSDEGTPLGDETPTEDDTPFQASNEIYQQAGKRHNSQPIKGTSWGQNKTTSTPNGKYQSPEDRRHKDSYSSSNWDDDRRKRDRYSESKSSWDDHRSHRDDKRRDRYDSYSSSRDKRDRERRSRHSGSKIREDDYSNGESKWDRRRDRQERDLRVPDHQAYANNDHYEHRYSQMHPDHGWGLNGDHHSDKTQHDPWARHDNEMKRIPSSEGRPFNSQQYSSDSHVDKPNNNEQNLDQPNILDKVKPVDGSTEDMEISDEEEEGKEEKRKQELYDQFVRKTIYLLGNGMTQNIQKDIIKIFERSIINKYNTWWQEQQEAEAEKSRIQAANNLRPEPVQSRVFNPNMDPGSLIPKLPSFSLKRKIVRQANPADPLRQDGIEEPKKSKQPQEEPQVPPPPSSSEDEVSEDDEDSLASDDEKQEHFETPSVPIAVSKSTPSLPRTPESIKDEKPILQSSPKFRKQFRFSLRENVARIPRPEYLLLSNFLYEHNYCKNEKLTYDKKSKVFIQRTAEEEEKLHDATTRTDAEDLKYLRQELTRRNLLLQKWIPHPPVETRKKDKLSSGCARTEGYFKYTWEEKLQMRLKLHRLGQLTDLKPEATSQGNDAAGRKEGVQATDRETRNYHRRVADEFSDSSIMRYNQLTMRKKKVKFMKSAIHGWGLFALEDIPADDFVIEYVGQKIRIGIADNREEEYTKCGIGSSYLFRLDTTHVIDATKHGSSSRFINHCCVPNCIAKVINGADGEKKIIIYSKAPIAKNAEVTYDYKFPIEDEKIRCLCFHENCRGYLN</sequence>
<evidence type="ECO:0000256" key="4">
    <source>
        <dbReference type="ARBA" id="ARBA00022679"/>
    </source>
</evidence>
<evidence type="ECO:0000256" key="9">
    <source>
        <dbReference type="ARBA" id="ARBA00023163"/>
    </source>
</evidence>
<evidence type="ECO:0000313" key="17">
    <source>
        <dbReference type="EMBL" id="CBY17845.1"/>
    </source>
</evidence>
<dbReference type="PROSITE" id="PS50868">
    <property type="entry name" value="POST_SET"/>
    <property type="match status" value="1"/>
</dbReference>
<dbReference type="InterPro" id="IPR037841">
    <property type="entry name" value="SET_SETD1A/B"/>
</dbReference>
<protein>
    <recommendedName>
        <fullName evidence="2">[histone H3]-lysine(4) N-trimethyltransferase</fullName>
        <ecNumber evidence="2">2.1.1.354</ecNumber>
    </recommendedName>
</protein>
<evidence type="ECO:0000256" key="6">
    <source>
        <dbReference type="ARBA" id="ARBA00022853"/>
    </source>
</evidence>
<evidence type="ECO:0000259" key="15">
    <source>
        <dbReference type="PROSITE" id="PS50280"/>
    </source>
</evidence>
<evidence type="ECO:0000256" key="7">
    <source>
        <dbReference type="ARBA" id="ARBA00022884"/>
    </source>
</evidence>
<dbReference type="InterPro" id="IPR046341">
    <property type="entry name" value="SET_dom_sf"/>
</dbReference>
<keyword evidence="8" id="KW-0805">Transcription regulation</keyword>
<feature type="region of interest" description="Disordered" evidence="14">
    <location>
        <begin position="453"/>
        <end position="517"/>
    </location>
</feature>
<feature type="compositionally biased region" description="Basic and acidic residues" evidence="14">
    <location>
        <begin position="378"/>
        <end position="406"/>
    </location>
</feature>
<dbReference type="InterPro" id="IPR003616">
    <property type="entry name" value="Post-SET_dom"/>
</dbReference>
<evidence type="ECO:0000313" key="18">
    <source>
        <dbReference type="Proteomes" id="UP000001307"/>
    </source>
</evidence>
<feature type="region of interest" description="Disordered" evidence="14">
    <location>
        <begin position="842"/>
        <end position="868"/>
    </location>
</feature>
<dbReference type="PANTHER" id="PTHR45814">
    <property type="entry name" value="HISTONE-LYSINE N-METHYLTRANSFERASE SETD1"/>
    <property type="match status" value="1"/>
</dbReference>
<feature type="compositionally biased region" description="Basic and acidic residues" evidence="14">
    <location>
        <begin position="854"/>
        <end position="868"/>
    </location>
</feature>
<dbReference type="SUPFAM" id="SSF54928">
    <property type="entry name" value="RNA-binding domain, RBD"/>
    <property type="match status" value="1"/>
</dbReference>
<proteinExistence type="predicted"/>
<dbReference type="GO" id="GO:0140999">
    <property type="term" value="F:histone H3K4 trimethyltransferase activity"/>
    <property type="evidence" value="ECO:0007669"/>
    <property type="project" value="UniProtKB-EC"/>
</dbReference>
<dbReference type="OrthoDB" id="308383at2759"/>
<dbReference type="GO" id="GO:0048188">
    <property type="term" value="C:Set1C/COMPASS complex"/>
    <property type="evidence" value="ECO:0007669"/>
    <property type="project" value="InterPro"/>
</dbReference>
<dbReference type="SUPFAM" id="SSF82199">
    <property type="entry name" value="SET domain"/>
    <property type="match status" value="1"/>
</dbReference>
<comment type="catalytic activity">
    <reaction evidence="11">
        <text>L-lysyl(4)-[histone H3] + 3 S-adenosyl-L-methionine = N(6),N(6),N(6)-trimethyl-L-lysyl(4)-[histone H3] + 3 S-adenosyl-L-homocysteine + 3 H(+)</text>
        <dbReference type="Rhea" id="RHEA:60260"/>
        <dbReference type="Rhea" id="RHEA-COMP:15537"/>
        <dbReference type="Rhea" id="RHEA-COMP:15547"/>
        <dbReference type="ChEBI" id="CHEBI:15378"/>
        <dbReference type="ChEBI" id="CHEBI:29969"/>
        <dbReference type="ChEBI" id="CHEBI:57856"/>
        <dbReference type="ChEBI" id="CHEBI:59789"/>
        <dbReference type="ChEBI" id="CHEBI:61961"/>
        <dbReference type="EC" id="2.1.1.354"/>
    </reaction>
</comment>
<dbReference type="InterPro" id="IPR044570">
    <property type="entry name" value="Set1-like"/>
</dbReference>
<dbReference type="InterPro" id="IPR012677">
    <property type="entry name" value="Nucleotide-bd_a/b_plait_sf"/>
</dbReference>
<evidence type="ECO:0000256" key="13">
    <source>
        <dbReference type="ARBA" id="ARBA00049129"/>
    </source>
</evidence>
<dbReference type="Gene3D" id="2.170.270.10">
    <property type="entry name" value="SET domain"/>
    <property type="match status" value="1"/>
</dbReference>
<feature type="region of interest" description="Disordered" evidence="14">
    <location>
        <begin position="616"/>
        <end position="701"/>
    </location>
</feature>
<dbReference type="InterPro" id="IPR001214">
    <property type="entry name" value="SET_dom"/>
</dbReference>
<gene>
    <name evidence="17" type="ORF">GSOID_T00017467001</name>
</gene>
<dbReference type="SMART" id="SM00317">
    <property type="entry name" value="SET"/>
    <property type="match status" value="1"/>
</dbReference>
<dbReference type="InterPro" id="IPR035979">
    <property type="entry name" value="RBD_domain_sf"/>
</dbReference>
<organism evidence="17">
    <name type="scientific">Oikopleura dioica</name>
    <name type="common">Tunicate</name>
    <dbReference type="NCBI Taxonomy" id="34765"/>
    <lineage>
        <taxon>Eukaryota</taxon>
        <taxon>Metazoa</taxon>
        <taxon>Chordata</taxon>
        <taxon>Tunicata</taxon>
        <taxon>Appendicularia</taxon>
        <taxon>Copelata</taxon>
        <taxon>Oikopleuridae</taxon>
        <taxon>Oikopleura</taxon>
    </lineage>
</organism>
<evidence type="ECO:0000256" key="14">
    <source>
        <dbReference type="SAM" id="MobiDB-lite"/>
    </source>
</evidence>
<comment type="catalytic activity">
    <reaction evidence="12">
        <text>N(6)-methyl-L-lysyl(4)-[histone H3] + S-adenosyl-L-methionine = N(6),N(6)-dimethyl-L-lysyl(4)-[histone H3] + S-adenosyl-L-homocysteine + H(+)</text>
        <dbReference type="Rhea" id="RHEA:60268"/>
        <dbReference type="Rhea" id="RHEA-COMP:15540"/>
        <dbReference type="Rhea" id="RHEA-COMP:15543"/>
        <dbReference type="ChEBI" id="CHEBI:15378"/>
        <dbReference type="ChEBI" id="CHEBI:57856"/>
        <dbReference type="ChEBI" id="CHEBI:59789"/>
        <dbReference type="ChEBI" id="CHEBI:61929"/>
        <dbReference type="ChEBI" id="CHEBI:61976"/>
    </reaction>
</comment>
<feature type="compositionally biased region" description="Acidic residues" evidence="14">
    <location>
        <begin position="499"/>
        <end position="512"/>
    </location>
</feature>
<evidence type="ECO:0000259" key="16">
    <source>
        <dbReference type="PROSITE" id="PS50868"/>
    </source>
</evidence>
<accession>E4X2J2</accession>
<name>E4X2J2_OIKDI</name>
<dbReference type="InParanoid" id="E4X2J2"/>
<evidence type="ECO:0000256" key="3">
    <source>
        <dbReference type="ARBA" id="ARBA00022603"/>
    </source>
</evidence>
<keyword evidence="4" id="KW-0808">Transferase</keyword>
<keyword evidence="7" id="KW-0694">RNA-binding</keyword>
<evidence type="ECO:0000256" key="11">
    <source>
        <dbReference type="ARBA" id="ARBA00047571"/>
    </source>
</evidence>
<evidence type="ECO:0000256" key="5">
    <source>
        <dbReference type="ARBA" id="ARBA00022691"/>
    </source>
</evidence>